<dbReference type="PANTHER" id="PTHR30563:SF0">
    <property type="entry name" value="DNA RECOMBINATION PROTEIN RMUC"/>
    <property type="match status" value="1"/>
</dbReference>
<keyword evidence="6" id="KW-0812">Transmembrane</keyword>
<feature type="transmembrane region" description="Helical" evidence="6">
    <location>
        <begin position="15"/>
        <end position="37"/>
    </location>
</feature>
<dbReference type="InterPro" id="IPR003798">
    <property type="entry name" value="DNA_recombination_RmuC"/>
</dbReference>
<organism evidence="7 8">
    <name type="scientific">Hydrogenibacillus schlegelii</name>
    <name type="common">Bacillus schlegelii</name>
    <dbReference type="NCBI Taxonomy" id="1484"/>
    <lineage>
        <taxon>Bacteria</taxon>
        <taxon>Bacillati</taxon>
        <taxon>Bacillota</taxon>
        <taxon>Bacilli</taxon>
        <taxon>Bacillales</taxon>
        <taxon>Bacillales Family X. Incertae Sedis</taxon>
        <taxon>Hydrogenibacillus</taxon>
    </lineage>
</organism>
<reference evidence="7 8" key="1">
    <citation type="submission" date="2017-08" db="EMBL/GenBank/DDBJ databases">
        <title>Burning lignite coal seam in the remote Altai Mountains harbors a hydrogen-driven thermophilic microbial community.</title>
        <authorList>
            <person name="Kadnikov V.V."/>
            <person name="Mardanov A.V."/>
            <person name="Ivasenko D."/>
            <person name="Beletsky A.V."/>
            <person name="Karnachuk O.V."/>
            <person name="Ravin N.V."/>
        </authorList>
    </citation>
    <scope>NUCLEOTIDE SEQUENCE [LARGE SCALE GENOMIC DNA]</scope>
    <source>
        <strain evidence="7">AL33</strain>
    </source>
</reference>
<sequence>MSSSEAFTPAASSSFIGPMLLGVAGGIVVGFLVFFLVRRFGGRGQGDAADVRERLGRLEKAVDDLRTLLRDEAVRDRLQAEEAARAGREELAASIRSLGAMLAERLDGDLRKQHATLGEMTERLTALLSLNETKLERLREAVEAKLERLRQDNEQKLEAMRRTVDEKLHETLERRLGESFRQVSERLERVHQGLGEMQALAAGVGDLKRVLTNVKARGFLGEIRLEGLLSEILTADQFEQQVPLGPRGERVDFAIRLPGKGEGPVWLPIDSKFPLEDYQRLLEAEEAGDRQAVDEARQKLEARLRAEARSIQAKYVHPPQTTEFALLFVPLEGLYAEILRRPGLFEALQREFRVVVVGPTTAAALLHSLQMGFRTLAIERRSGEVWRLLGAVKNDFARFAELLDKTQKKLQEASHSLDDATKKTRTIVRRLKDVEVLPEAEAGRLLGAGEEDG</sequence>
<comment type="caution">
    <text evidence="7">The sequence shown here is derived from an EMBL/GenBank/DDBJ whole genome shotgun (WGS) entry which is preliminary data.</text>
</comment>
<dbReference type="SUPFAM" id="SSF58113">
    <property type="entry name" value="Apolipoprotein A-I"/>
    <property type="match status" value="1"/>
</dbReference>
<evidence type="ECO:0000256" key="6">
    <source>
        <dbReference type="SAM" id="Phobius"/>
    </source>
</evidence>
<comment type="function">
    <text evidence="1">Involved in DNA recombination.</text>
</comment>
<dbReference type="GO" id="GO:0006310">
    <property type="term" value="P:DNA recombination"/>
    <property type="evidence" value="ECO:0007669"/>
    <property type="project" value="UniProtKB-KW"/>
</dbReference>
<dbReference type="Proteomes" id="UP000244180">
    <property type="component" value="Unassembled WGS sequence"/>
</dbReference>
<proteinExistence type="inferred from homology"/>
<evidence type="ECO:0000313" key="8">
    <source>
        <dbReference type="Proteomes" id="UP000244180"/>
    </source>
</evidence>
<dbReference type="Pfam" id="PF02646">
    <property type="entry name" value="RmuC"/>
    <property type="match status" value="1"/>
</dbReference>
<dbReference type="AlphaFoldDB" id="A0A2T5GDK9"/>
<keyword evidence="6" id="KW-1133">Transmembrane helix</keyword>
<dbReference type="EMBL" id="PEBV01000005">
    <property type="protein sequence ID" value="PTQ54276.1"/>
    <property type="molecule type" value="Genomic_DNA"/>
</dbReference>
<evidence type="ECO:0000256" key="5">
    <source>
        <dbReference type="SAM" id="Coils"/>
    </source>
</evidence>
<dbReference type="PANTHER" id="PTHR30563">
    <property type="entry name" value="DNA RECOMBINATION PROTEIN RMUC"/>
    <property type="match status" value="1"/>
</dbReference>
<evidence type="ECO:0000256" key="1">
    <source>
        <dbReference type="ARBA" id="ARBA00003416"/>
    </source>
</evidence>
<keyword evidence="3 5" id="KW-0175">Coiled coil</keyword>
<keyword evidence="4" id="KW-0233">DNA recombination</keyword>
<name>A0A2T5GDK9_HYDSH</name>
<dbReference type="RefSeq" id="WP_272999735.1">
    <property type="nucleotide sequence ID" value="NZ_CBCSAS010000002.1"/>
</dbReference>
<comment type="similarity">
    <text evidence="2">Belongs to the RmuC family.</text>
</comment>
<evidence type="ECO:0000256" key="2">
    <source>
        <dbReference type="ARBA" id="ARBA00009840"/>
    </source>
</evidence>
<feature type="coiled-coil region" evidence="5">
    <location>
        <begin position="132"/>
        <end position="170"/>
    </location>
</feature>
<evidence type="ECO:0000313" key="7">
    <source>
        <dbReference type="EMBL" id="PTQ54276.1"/>
    </source>
</evidence>
<evidence type="ECO:0000256" key="4">
    <source>
        <dbReference type="ARBA" id="ARBA00023172"/>
    </source>
</evidence>
<accession>A0A2T5GDK9</accession>
<protein>
    <submittedName>
        <fullName evidence="7">DNA recombination protein RmuC</fullName>
    </submittedName>
</protein>
<evidence type="ECO:0000256" key="3">
    <source>
        <dbReference type="ARBA" id="ARBA00023054"/>
    </source>
</evidence>
<keyword evidence="6" id="KW-0472">Membrane</keyword>
<gene>
    <name evidence="7" type="ORF">HSCHL_0555</name>
</gene>